<evidence type="ECO:0000256" key="1">
    <source>
        <dbReference type="SAM" id="MobiDB-lite"/>
    </source>
</evidence>
<dbReference type="EMBL" id="JAAKZW010000056">
    <property type="protein sequence ID" value="NGO77170.1"/>
    <property type="molecule type" value="Genomic_DNA"/>
</dbReference>
<organism evidence="3 4">
    <name type="scientific">Streptomyces mesophilus</name>
    <dbReference type="NCBI Taxonomy" id="1775132"/>
    <lineage>
        <taxon>Bacteria</taxon>
        <taxon>Bacillati</taxon>
        <taxon>Actinomycetota</taxon>
        <taxon>Actinomycetes</taxon>
        <taxon>Kitasatosporales</taxon>
        <taxon>Streptomycetaceae</taxon>
        <taxon>Streptomyces</taxon>
    </lineage>
</organism>
<name>A0A6G4XK12_9ACTN</name>
<dbReference type="Pfam" id="PF10615">
    <property type="entry name" value="DUF2470"/>
    <property type="match status" value="1"/>
</dbReference>
<dbReference type="AlphaFoldDB" id="A0A6G4XK12"/>
<keyword evidence="4" id="KW-1185">Reference proteome</keyword>
<dbReference type="InterPro" id="IPR019595">
    <property type="entry name" value="DUF2470"/>
</dbReference>
<dbReference type="InterPro" id="IPR037119">
    <property type="entry name" value="Haem_oxidase_HugZ-like_sf"/>
</dbReference>
<dbReference type="SUPFAM" id="SSF50475">
    <property type="entry name" value="FMN-binding split barrel"/>
    <property type="match status" value="1"/>
</dbReference>
<evidence type="ECO:0000259" key="2">
    <source>
        <dbReference type="Pfam" id="PF10615"/>
    </source>
</evidence>
<accession>A0A6G4XK12</accession>
<feature type="domain" description="DUF2470" evidence="2">
    <location>
        <begin position="154"/>
        <end position="229"/>
    </location>
</feature>
<reference evidence="3 4" key="1">
    <citation type="submission" date="2020-02" db="EMBL/GenBank/DDBJ databases">
        <title>Whole-genome analyses of novel actinobacteria.</title>
        <authorList>
            <person name="Sahin N."/>
            <person name="Tokatli A."/>
        </authorList>
    </citation>
    <scope>NUCLEOTIDE SEQUENCE [LARGE SCALE GENOMIC DNA]</scope>
    <source>
        <strain evidence="3 4">YC504</strain>
    </source>
</reference>
<dbReference type="Gene3D" id="3.20.180.10">
    <property type="entry name" value="PNP-oxidase-like"/>
    <property type="match status" value="1"/>
</dbReference>
<proteinExistence type="predicted"/>
<feature type="region of interest" description="Disordered" evidence="1">
    <location>
        <begin position="1"/>
        <end position="24"/>
    </location>
</feature>
<gene>
    <name evidence="3" type="ORF">G6045_16105</name>
</gene>
<comment type="caution">
    <text evidence="3">The sequence shown here is derived from an EMBL/GenBank/DDBJ whole genome shotgun (WGS) entry which is preliminary data.</text>
</comment>
<feature type="compositionally biased region" description="Basic and acidic residues" evidence="1">
    <location>
        <begin position="13"/>
        <end position="24"/>
    </location>
</feature>
<dbReference type="Proteomes" id="UP000481109">
    <property type="component" value="Unassembled WGS sequence"/>
</dbReference>
<evidence type="ECO:0000313" key="4">
    <source>
        <dbReference type="Proteomes" id="UP000481109"/>
    </source>
</evidence>
<protein>
    <submittedName>
        <fullName evidence="3">DUF2470 domain-containing protein</fullName>
    </submittedName>
</protein>
<evidence type="ECO:0000313" key="3">
    <source>
        <dbReference type="EMBL" id="NGO77170.1"/>
    </source>
</evidence>
<dbReference type="RefSeq" id="WP_165332637.1">
    <property type="nucleotide sequence ID" value="NZ_JAAKZW010000056.1"/>
</dbReference>
<sequence>MPLFRARSPQSDPAERVRPLEPTPAERVRTLLATAQSMSVVTDGGSQEVHHLDGVDAKGHVHLHDPAEAALHPEAQRTPVRLEFTDIAPTAVRARLRARLTVTGILEAPYASHSAESFCMEYGQALLETPQGRSFVTLQELHACEVDPLATCEAGMLTHLVDGHSELVPLLLRLVRPHPKPGVQRVLPLALDRYGMTLRLEYARTHTDVRLPFPTPVDHPDQVRSQIHALLAAARRASHRSGLPA</sequence>